<sequence>MSKKPEHIPRKSPGLVEMSSTVDIEAPTFNFLTQTPLPNKNESPAKKGGTSQRKKHVTEKGKKSEVKKIESPAKGTKEEGGNGGIPSDSNSDFVSEKKKKKEKNQQLSIWASHQNHKKEEQQ</sequence>
<keyword evidence="3" id="KW-1185">Reference proteome</keyword>
<name>A0A9J5XU43_SOLCO</name>
<reference evidence="2 3" key="1">
    <citation type="submission" date="2020-09" db="EMBL/GenBank/DDBJ databases">
        <title>De no assembly of potato wild relative species, Solanum commersonii.</title>
        <authorList>
            <person name="Cho K."/>
        </authorList>
    </citation>
    <scope>NUCLEOTIDE SEQUENCE [LARGE SCALE GENOMIC DNA]</scope>
    <source>
        <strain evidence="2">LZ3.2</strain>
        <tissue evidence="2">Leaf</tissue>
    </source>
</reference>
<accession>A0A9J5XU43</accession>
<organism evidence="2 3">
    <name type="scientific">Solanum commersonii</name>
    <name type="common">Commerson's wild potato</name>
    <name type="synonym">Commerson's nightshade</name>
    <dbReference type="NCBI Taxonomy" id="4109"/>
    <lineage>
        <taxon>Eukaryota</taxon>
        <taxon>Viridiplantae</taxon>
        <taxon>Streptophyta</taxon>
        <taxon>Embryophyta</taxon>
        <taxon>Tracheophyta</taxon>
        <taxon>Spermatophyta</taxon>
        <taxon>Magnoliopsida</taxon>
        <taxon>eudicotyledons</taxon>
        <taxon>Gunneridae</taxon>
        <taxon>Pentapetalae</taxon>
        <taxon>asterids</taxon>
        <taxon>lamiids</taxon>
        <taxon>Solanales</taxon>
        <taxon>Solanaceae</taxon>
        <taxon>Solanoideae</taxon>
        <taxon>Solaneae</taxon>
        <taxon>Solanum</taxon>
    </lineage>
</organism>
<evidence type="ECO:0000313" key="2">
    <source>
        <dbReference type="EMBL" id="KAG5591274.1"/>
    </source>
</evidence>
<evidence type="ECO:0000313" key="3">
    <source>
        <dbReference type="Proteomes" id="UP000824120"/>
    </source>
</evidence>
<feature type="compositionally biased region" description="Polar residues" evidence="1">
    <location>
        <begin position="30"/>
        <end position="42"/>
    </location>
</feature>
<proteinExistence type="predicted"/>
<feature type="region of interest" description="Disordered" evidence="1">
    <location>
        <begin position="1"/>
        <end position="122"/>
    </location>
</feature>
<comment type="caution">
    <text evidence="2">The sequence shown here is derived from an EMBL/GenBank/DDBJ whole genome shotgun (WGS) entry which is preliminary data.</text>
</comment>
<dbReference type="AlphaFoldDB" id="A0A9J5XU43"/>
<protein>
    <submittedName>
        <fullName evidence="2">Uncharacterized protein</fullName>
    </submittedName>
</protein>
<feature type="compositionally biased region" description="Basic and acidic residues" evidence="1">
    <location>
        <begin position="58"/>
        <end position="80"/>
    </location>
</feature>
<gene>
    <name evidence="2" type="ORF">H5410_041788</name>
</gene>
<evidence type="ECO:0000256" key="1">
    <source>
        <dbReference type="SAM" id="MobiDB-lite"/>
    </source>
</evidence>
<dbReference type="Proteomes" id="UP000824120">
    <property type="component" value="Chromosome 8"/>
</dbReference>
<dbReference type="EMBL" id="JACXVP010000008">
    <property type="protein sequence ID" value="KAG5591274.1"/>
    <property type="molecule type" value="Genomic_DNA"/>
</dbReference>